<dbReference type="RefSeq" id="WP_175171228.1">
    <property type="nucleotide sequence ID" value="NZ_CADIJQ010000009.1"/>
</dbReference>
<dbReference type="AlphaFoldDB" id="A0A6S7AJM2"/>
<dbReference type="Proteomes" id="UP000494269">
    <property type="component" value="Unassembled WGS sequence"/>
</dbReference>
<sequence length="431" mass="48863">MRCDFDDSTPAVWQRELTVENLIDYATASRQLSAYIRVLNDEGYKNLVVPSRGAVPFVRAATQAYMLQSNELPTREERLAGKVDLITSPFMRKLILPFSADPSEQSQTSGAIREYWSRVLAAIIRRDGRDQYLVLYKALVEKLARRRWADALDRDLPTEKFIFVDTVISGRAICEIIAAFKKVGLDKCYFILITDDNGNKIAPKYRQVINDLTQAGRCTVIDVKRMFTEDRGPGASGVWSTVYPQVLKAVQQTFPWAKNCYGAGTFYHKVSSAQFEPNDGIGKADYNMPVTLMYSSIRTGIFTALQAMHQCDQAENYLGGEGRKQLPNFGSLVTDYRTRIMDTMEKMLNFQLREMRETLNSLGSYSPLDKRTTKLLAGPRVKEEHPNAEVEVSSSHLVRVILPEAEVDAFVREAITELSTNRDVLADDWFR</sequence>
<proteinExistence type="predicted"/>
<dbReference type="EMBL" id="CADIJQ010000009">
    <property type="protein sequence ID" value="CAB3732469.1"/>
    <property type="molecule type" value="Genomic_DNA"/>
</dbReference>
<gene>
    <name evidence="1" type="ORF">LMG3441_04815</name>
</gene>
<reference evidence="1 2" key="1">
    <citation type="submission" date="2020-04" db="EMBL/GenBank/DDBJ databases">
        <authorList>
            <person name="De Canck E."/>
        </authorList>
    </citation>
    <scope>NUCLEOTIDE SEQUENCE [LARGE SCALE GENOMIC DNA]</scope>
    <source>
        <strain evidence="1 2">LMG 3441</strain>
    </source>
</reference>
<evidence type="ECO:0000313" key="1">
    <source>
        <dbReference type="EMBL" id="CAB3732469.1"/>
    </source>
</evidence>
<accession>A0A6S7AJM2</accession>
<organism evidence="1 2">
    <name type="scientific">Achromobacter kerstersii</name>
    <dbReference type="NCBI Taxonomy" id="1353890"/>
    <lineage>
        <taxon>Bacteria</taxon>
        <taxon>Pseudomonadati</taxon>
        <taxon>Pseudomonadota</taxon>
        <taxon>Betaproteobacteria</taxon>
        <taxon>Burkholderiales</taxon>
        <taxon>Alcaligenaceae</taxon>
        <taxon>Achromobacter</taxon>
    </lineage>
</organism>
<protein>
    <submittedName>
        <fullName evidence="1">Uncharacterized protein</fullName>
    </submittedName>
</protein>
<keyword evidence="2" id="KW-1185">Reference proteome</keyword>
<evidence type="ECO:0000313" key="2">
    <source>
        <dbReference type="Proteomes" id="UP000494269"/>
    </source>
</evidence>
<name>A0A6S7AJM2_9BURK</name>